<dbReference type="Proteomes" id="UP000589520">
    <property type="component" value="Unassembled WGS sequence"/>
</dbReference>
<protein>
    <submittedName>
        <fullName evidence="1">Uncharacterized protein</fullName>
    </submittedName>
</protein>
<accession>A0A7Y9THB4</accession>
<organism evidence="1 2">
    <name type="scientific">Granulicella arctica</name>
    <dbReference type="NCBI Taxonomy" id="940613"/>
    <lineage>
        <taxon>Bacteria</taxon>
        <taxon>Pseudomonadati</taxon>
        <taxon>Acidobacteriota</taxon>
        <taxon>Terriglobia</taxon>
        <taxon>Terriglobales</taxon>
        <taxon>Acidobacteriaceae</taxon>
        <taxon>Granulicella</taxon>
    </lineage>
</organism>
<proteinExistence type="predicted"/>
<evidence type="ECO:0000313" key="1">
    <source>
        <dbReference type="EMBL" id="NYF80876.1"/>
    </source>
</evidence>
<sequence length="34" mass="3593">MHNLAGDKAVWGGFVPDLQNPRPVGSLANTTESI</sequence>
<dbReference type="AlphaFoldDB" id="A0A7Y9THB4"/>
<dbReference type="EMBL" id="JACCCW010000002">
    <property type="protein sequence ID" value="NYF80876.1"/>
    <property type="molecule type" value="Genomic_DNA"/>
</dbReference>
<name>A0A7Y9THB4_9BACT</name>
<keyword evidence="2" id="KW-1185">Reference proteome</keyword>
<comment type="caution">
    <text evidence="1">The sequence shown here is derived from an EMBL/GenBank/DDBJ whole genome shotgun (WGS) entry which is preliminary data.</text>
</comment>
<reference evidence="1 2" key="1">
    <citation type="submission" date="2020-07" db="EMBL/GenBank/DDBJ databases">
        <title>Genomic Encyclopedia of Type Strains, Phase IV (KMG-V): Genome sequencing to study the core and pangenomes of soil and plant-associated prokaryotes.</title>
        <authorList>
            <person name="Whitman W."/>
        </authorList>
    </citation>
    <scope>NUCLEOTIDE SEQUENCE [LARGE SCALE GENOMIC DNA]</scope>
    <source>
        <strain evidence="1 2">X4EP2</strain>
    </source>
</reference>
<evidence type="ECO:0000313" key="2">
    <source>
        <dbReference type="Proteomes" id="UP000589520"/>
    </source>
</evidence>
<gene>
    <name evidence="1" type="ORF">HDF17_003196</name>
</gene>